<dbReference type="InterPro" id="IPR000253">
    <property type="entry name" value="FHA_dom"/>
</dbReference>
<dbReference type="InterPro" id="IPR051176">
    <property type="entry name" value="Cent_Immune-Sig_Mod"/>
</dbReference>
<reference evidence="5 6" key="1">
    <citation type="submission" date="2024-05" db="EMBL/GenBank/DDBJ databases">
        <title>Genetic variation in Jamaican populations of the coffee berry borer (Hypothenemus hampei).</title>
        <authorList>
            <person name="Errbii M."/>
            <person name="Myrie A."/>
        </authorList>
    </citation>
    <scope>NUCLEOTIDE SEQUENCE [LARGE SCALE GENOMIC DNA]</scope>
    <source>
        <strain evidence="5">JA-Hopewell-2020-01-JO</strain>
        <tissue evidence="5">Whole body</tissue>
    </source>
</reference>
<dbReference type="Proteomes" id="UP001566132">
    <property type="component" value="Unassembled WGS sequence"/>
</dbReference>
<dbReference type="PROSITE" id="PS50006">
    <property type="entry name" value="FHA_DOMAIN"/>
    <property type="match status" value="1"/>
</dbReference>
<dbReference type="CDD" id="cd22679">
    <property type="entry name" value="FHA_SLMAP"/>
    <property type="match status" value="1"/>
</dbReference>
<gene>
    <name evidence="5" type="ORF">ABEB36_010519</name>
</gene>
<accession>A0ABD1EJZ7</accession>
<dbReference type="SUPFAM" id="SSF49879">
    <property type="entry name" value="SMAD/FHA domain"/>
    <property type="match status" value="1"/>
</dbReference>
<evidence type="ECO:0000313" key="5">
    <source>
        <dbReference type="EMBL" id="KAL1495033.1"/>
    </source>
</evidence>
<proteinExistence type="predicted"/>
<evidence type="ECO:0000313" key="6">
    <source>
        <dbReference type="Proteomes" id="UP001566132"/>
    </source>
</evidence>
<keyword evidence="3" id="KW-0472">Membrane</keyword>
<evidence type="ECO:0000256" key="3">
    <source>
        <dbReference type="SAM" id="Phobius"/>
    </source>
</evidence>
<comment type="caution">
    <text evidence="5">The sequence shown here is derived from an EMBL/GenBank/DDBJ whole genome shotgun (WGS) entry which is preliminary data.</text>
</comment>
<feature type="region of interest" description="Disordered" evidence="2">
    <location>
        <begin position="424"/>
        <end position="490"/>
    </location>
</feature>
<dbReference type="AlphaFoldDB" id="A0ABD1EJZ7"/>
<dbReference type="Pfam" id="PF00498">
    <property type="entry name" value="FHA"/>
    <property type="match status" value="1"/>
</dbReference>
<organism evidence="5 6">
    <name type="scientific">Hypothenemus hampei</name>
    <name type="common">Coffee berry borer</name>
    <dbReference type="NCBI Taxonomy" id="57062"/>
    <lineage>
        <taxon>Eukaryota</taxon>
        <taxon>Metazoa</taxon>
        <taxon>Ecdysozoa</taxon>
        <taxon>Arthropoda</taxon>
        <taxon>Hexapoda</taxon>
        <taxon>Insecta</taxon>
        <taxon>Pterygota</taxon>
        <taxon>Neoptera</taxon>
        <taxon>Endopterygota</taxon>
        <taxon>Coleoptera</taxon>
        <taxon>Polyphaga</taxon>
        <taxon>Cucujiformia</taxon>
        <taxon>Curculionidae</taxon>
        <taxon>Scolytinae</taxon>
        <taxon>Hypothenemus</taxon>
    </lineage>
</organism>
<keyword evidence="6" id="KW-1185">Reference proteome</keyword>
<keyword evidence="3" id="KW-0812">Transmembrane</keyword>
<dbReference type="SMART" id="SM00240">
    <property type="entry name" value="FHA"/>
    <property type="match status" value="1"/>
</dbReference>
<feature type="domain" description="FHA" evidence="4">
    <location>
        <begin position="57"/>
        <end position="112"/>
    </location>
</feature>
<dbReference type="PANTHER" id="PTHR15715:SF37">
    <property type="entry name" value="LD47843P"/>
    <property type="match status" value="1"/>
</dbReference>
<feature type="transmembrane region" description="Helical" evidence="3">
    <location>
        <begin position="663"/>
        <end position="679"/>
    </location>
</feature>
<keyword evidence="1" id="KW-0175">Coiled coil</keyword>
<dbReference type="PANTHER" id="PTHR15715">
    <property type="entry name" value="CENTROSOMAL PROTEIN OF 170 KDA"/>
    <property type="match status" value="1"/>
</dbReference>
<sequence>MVVVSGTRVKNVVPCYSPQNNQTIMADLDNMVPKAVLISRPNSHPFLDRTLILEHPVKVGRAVPHAKPSSTNAIFDCKVLSRHHALISYENGKFFLQDTKSSNGTFVNNNRLSPGNHEVSSGDIVQFGVDVVENNRKVTHGCIIATLKLYLPDGKEAKASPSITKCETHGVIPLDEIYELNQILQQANQREQCLESKLSALQTIVDETKRSAEESWQIYVGEERLLSRLSALETQLQQARNNWSDERLKEEITKLRENNERYQEAAKEALEKVHSEKQQAVVLALEQERAKVVAEQDAELARELLIQAQMELTEMDKKLIEIQTKANEDKQDYEKHIRELEQHMEAEEAKIIELEKKIYELSLEVAKKHSLENKSDKPELIVTDDLKLKEEIIAENEIMTEMNKSNFNGFKENHISLTVAPVEQEACEDEKTEDQERETVVKDDSEKNESENKEKPKKVTFDMAATEEINNEEDSELGTEPASSDFSTDNVDSKTLKYQYQSAQREEMELRRKLEVLEKNSEANRTKIIELTKSLDDERTISGERLEICERLREELAHLEEKWHEGHIENQKLLERINEFQYTEVEPKESESKNEETLKHIESSLSSAATTVTNEQLMIIEEELVIFKEKYSQICDEKMKLQKDLLRLRVQYDMVCNNMYNKYFLYVGPLVMIVFYLLMREWFS</sequence>
<evidence type="ECO:0000256" key="1">
    <source>
        <dbReference type="SAM" id="Coils"/>
    </source>
</evidence>
<keyword evidence="3" id="KW-1133">Transmembrane helix</keyword>
<name>A0ABD1EJZ7_HYPHA</name>
<feature type="coiled-coil region" evidence="1">
    <location>
        <begin position="323"/>
        <end position="364"/>
    </location>
</feature>
<dbReference type="InterPro" id="IPR008984">
    <property type="entry name" value="SMAD_FHA_dom_sf"/>
</dbReference>
<evidence type="ECO:0000256" key="2">
    <source>
        <dbReference type="SAM" id="MobiDB-lite"/>
    </source>
</evidence>
<evidence type="ECO:0000259" key="4">
    <source>
        <dbReference type="PROSITE" id="PS50006"/>
    </source>
</evidence>
<protein>
    <recommendedName>
        <fullName evidence="4">FHA domain-containing protein</fullName>
    </recommendedName>
</protein>
<feature type="compositionally biased region" description="Acidic residues" evidence="2">
    <location>
        <begin position="425"/>
        <end position="436"/>
    </location>
</feature>
<dbReference type="Gene3D" id="2.60.200.20">
    <property type="match status" value="1"/>
</dbReference>
<feature type="coiled-coil region" evidence="1">
    <location>
        <begin position="177"/>
        <end position="279"/>
    </location>
</feature>
<feature type="compositionally biased region" description="Basic and acidic residues" evidence="2">
    <location>
        <begin position="437"/>
        <end position="460"/>
    </location>
</feature>
<feature type="compositionally biased region" description="Polar residues" evidence="2">
    <location>
        <begin position="481"/>
        <end position="490"/>
    </location>
</feature>
<dbReference type="EMBL" id="JBDJPC010000007">
    <property type="protein sequence ID" value="KAL1495033.1"/>
    <property type="molecule type" value="Genomic_DNA"/>
</dbReference>